<dbReference type="InterPro" id="IPR038454">
    <property type="entry name" value="DnaA_N_sf"/>
</dbReference>
<dbReference type="EMBL" id="UINC01174382">
    <property type="protein sequence ID" value="SVD80475.1"/>
    <property type="molecule type" value="Genomic_DNA"/>
</dbReference>
<sequence length="104" mass="11548">MALTNNHADPKLIWKAVLGKLQLKVTKSSFETWLSSTAGHRLENESFTVSVPNNFVAEMLDQRMYSIIDSAIKQVLNKNVDVSFIVLSTKNSLSHNLNSISSPS</sequence>
<gene>
    <name evidence="2" type="ORF">METZ01_LOCUS433329</name>
</gene>
<feature type="domain" description="DnaA N-terminal" evidence="1">
    <location>
        <begin position="13"/>
        <end position="73"/>
    </location>
</feature>
<accession>A0A382YCC2</accession>
<reference evidence="2" key="1">
    <citation type="submission" date="2018-05" db="EMBL/GenBank/DDBJ databases">
        <authorList>
            <person name="Lanie J.A."/>
            <person name="Ng W.-L."/>
            <person name="Kazmierczak K.M."/>
            <person name="Andrzejewski T.M."/>
            <person name="Davidsen T.M."/>
            <person name="Wayne K.J."/>
            <person name="Tettelin H."/>
            <person name="Glass J.I."/>
            <person name="Rusch D."/>
            <person name="Podicherti R."/>
            <person name="Tsui H.-C.T."/>
            <person name="Winkler M.E."/>
        </authorList>
    </citation>
    <scope>NUCLEOTIDE SEQUENCE</scope>
</reference>
<dbReference type="Gene3D" id="3.30.300.180">
    <property type="match status" value="1"/>
</dbReference>
<feature type="non-terminal residue" evidence="2">
    <location>
        <position position="104"/>
    </location>
</feature>
<protein>
    <recommendedName>
        <fullName evidence="1">DnaA N-terminal domain-containing protein</fullName>
    </recommendedName>
</protein>
<dbReference type="InterPro" id="IPR024633">
    <property type="entry name" value="DnaA_N_dom"/>
</dbReference>
<proteinExistence type="predicted"/>
<name>A0A382YCC2_9ZZZZ</name>
<evidence type="ECO:0000313" key="2">
    <source>
        <dbReference type="EMBL" id="SVD80475.1"/>
    </source>
</evidence>
<dbReference type="AlphaFoldDB" id="A0A382YCC2"/>
<evidence type="ECO:0000259" key="1">
    <source>
        <dbReference type="Pfam" id="PF11638"/>
    </source>
</evidence>
<organism evidence="2">
    <name type="scientific">marine metagenome</name>
    <dbReference type="NCBI Taxonomy" id="408172"/>
    <lineage>
        <taxon>unclassified sequences</taxon>
        <taxon>metagenomes</taxon>
        <taxon>ecological metagenomes</taxon>
    </lineage>
</organism>
<dbReference type="Pfam" id="PF11638">
    <property type="entry name" value="DnaA_N"/>
    <property type="match status" value="1"/>
</dbReference>